<dbReference type="PROSITE" id="PS50930">
    <property type="entry name" value="HTH_LYTTR"/>
    <property type="match status" value="1"/>
</dbReference>
<dbReference type="GO" id="GO:0003677">
    <property type="term" value="F:DNA binding"/>
    <property type="evidence" value="ECO:0007669"/>
    <property type="project" value="UniProtKB-KW"/>
</dbReference>
<comment type="caution">
    <text evidence="4">The sequence shown here is derived from an EMBL/GenBank/DDBJ whole genome shotgun (WGS) entry which is preliminary data.</text>
</comment>
<reference evidence="4 5" key="1">
    <citation type="submission" date="2018-08" db="EMBL/GenBank/DDBJ databases">
        <title>Mucilaginibacter terrae sp. nov., isolated from manganese diggings.</title>
        <authorList>
            <person name="Huang Y."/>
            <person name="Zhou Z."/>
        </authorList>
    </citation>
    <scope>NUCLEOTIDE SEQUENCE [LARGE SCALE GENOMIC DNA]</scope>
    <source>
        <strain evidence="4 5">ZH6</strain>
    </source>
</reference>
<proteinExistence type="predicted"/>
<gene>
    <name evidence="4" type="ORF">DYU05_10450</name>
</gene>
<dbReference type="Pfam" id="PF00072">
    <property type="entry name" value="Response_reg"/>
    <property type="match status" value="1"/>
</dbReference>
<name>A0A3E2NY77_9SPHI</name>
<dbReference type="SMART" id="SM00448">
    <property type="entry name" value="REC"/>
    <property type="match status" value="1"/>
</dbReference>
<keyword evidence="5" id="KW-1185">Reference proteome</keyword>
<dbReference type="Proteomes" id="UP000260823">
    <property type="component" value="Unassembled WGS sequence"/>
</dbReference>
<dbReference type="PANTHER" id="PTHR37299">
    <property type="entry name" value="TRANSCRIPTIONAL REGULATOR-RELATED"/>
    <property type="match status" value="1"/>
</dbReference>
<evidence type="ECO:0000313" key="4">
    <source>
        <dbReference type="EMBL" id="RFZ85978.1"/>
    </source>
</evidence>
<dbReference type="PANTHER" id="PTHR37299:SF1">
    <property type="entry name" value="STAGE 0 SPORULATION PROTEIN A HOMOLOG"/>
    <property type="match status" value="1"/>
</dbReference>
<evidence type="ECO:0000313" key="5">
    <source>
        <dbReference type="Proteomes" id="UP000260823"/>
    </source>
</evidence>
<dbReference type="Gene3D" id="2.40.50.1020">
    <property type="entry name" value="LytTr DNA-binding domain"/>
    <property type="match status" value="1"/>
</dbReference>
<keyword evidence="4" id="KW-0238">DNA-binding</keyword>
<dbReference type="EMBL" id="QWDE01000001">
    <property type="protein sequence ID" value="RFZ85978.1"/>
    <property type="molecule type" value="Genomic_DNA"/>
</dbReference>
<dbReference type="RefSeq" id="WP_117382872.1">
    <property type="nucleotide sequence ID" value="NZ_QWDE01000001.1"/>
</dbReference>
<dbReference type="SUPFAM" id="SSF52172">
    <property type="entry name" value="CheY-like"/>
    <property type="match status" value="1"/>
</dbReference>
<dbReference type="Pfam" id="PF04397">
    <property type="entry name" value="LytTR"/>
    <property type="match status" value="1"/>
</dbReference>
<feature type="modified residue" description="4-aspartylphosphate" evidence="1">
    <location>
        <position position="55"/>
    </location>
</feature>
<evidence type="ECO:0000259" key="3">
    <source>
        <dbReference type="PROSITE" id="PS50930"/>
    </source>
</evidence>
<dbReference type="SMART" id="SM00850">
    <property type="entry name" value="LytTR"/>
    <property type="match status" value="1"/>
</dbReference>
<sequence>MTLNCIAVDDEPLALGLVCAFIEQTPFLNLLGRYGSAIEALGALQQHKVDLIFLDIQMPNLNGIELARVLDSRGPNKPRIIFTTAYNQFALEGYRVDALDYLLKPFNYEEFLHAANKALGYAELLQKANESTPVTPSAIETVAALAPVTEQVEDDYLFIKVEYQLVRIALSDILYLESLKDYVKVYLQNTEKPILTLSSLKALEEKLPAKRFMRVHRSYIVSLDKINSITRNSLHIGKINITVGDLYKDAFAQFLSRWV</sequence>
<evidence type="ECO:0000256" key="1">
    <source>
        <dbReference type="PROSITE-ProRule" id="PRU00169"/>
    </source>
</evidence>
<accession>A0A3E2NY77</accession>
<dbReference type="PROSITE" id="PS50110">
    <property type="entry name" value="RESPONSE_REGULATORY"/>
    <property type="match status" value="1"/>
</dbReference>
<evidence type="ECO:0000259" key="2">
    <source>
        <dbReference type="PROSITE" id="PS50110"/>
    </source>
</evidence>
<feature type="domain" description="HTH LytTR-type" evidence="3">
    <location>
        <begin position="157"/>
        <end position="229"/>
    </location>
</feature>
<dbReference type="InterPro" id="IPR007492">
    <property type="entry name" value="LytTR_DNA-bd_dom"/>
</dbReference>
<protein>
    <submittedName>
        <fullName evidence="4">DNA-binding response regulator</fullName>
    </submittedName>
</protein>
<dbReference type="InterPro" id="IPR046947">
    <property type="entry name" value="LytR-like"/>
</dbReference>
<keyword evidence="1" id="KW-0597">Phosphoprotein</keyword>
<dbReference type="InterPro" id="IPR001789">
    <property type="entry name" value="Sig_transdc_resp-reg_receiver"/>
</dbReference>
<dbReference type="AlphaFoldDB" id="A0A3E2NY77"/>
<dbReference type="Gene3D" id="3.40.50.2300">
    <property type="match status" value="1"/>
</dbReference>
<dbReference type="OrthoDB" id="9787344at2"/>
<dbReference type="InterPro" id="IPR011006">
    <property type="entry name" value="CheY-like_superfamily"/>
</dbReference>
<dbReference type="GO" id="GO:0000156">
    <property type="term" value="F:phosphorelay response regulator activity"/>
    <property type="evidence" value="ECO:0007669"/>
    <property type="project" value="InterPro"/>
</dbReference>
<feature type="domain" description="Response regulatory" evidence="2">
    <location>
        <begin position="4"/>
        <end position="119"/>
    </location>
</feature>
<organism evidence="4 5">
    <name type="scientific">Mucilaginibacter terrenus</name>
    <dbReference type="NCBI Taxonomy" id="2482727"/>
    <lineage>
        <taxon>Bacteria</taxon>
        <taxon>Pseudomonadati</taxon>
        <taxon>Bacteroidota</taxon>
        <taxon>Sphingobacteriia</taxon>
        <taxon>Sphingobacteriales</taxon>
        <taxon>Sphingobacteriaceae</taxon>
        <taxon>Mucilaginibacter</taxon>
    </lineage>
</organism>